<organism evidence="7 8">
    <name type="scientific">Ophiocordyceps unilateralis</name>
    <name type="common">Zombie-ant fungus</name>
    <name type="synonym">Torrubia unilateralis</name>
    <dbReference type="NCBI Taxonomy" id="268505"/>
    <lineage>
        <taxon>Eukaryota</taxon>
        <taxon>Fungi</taxon>
        <taxon>Dikarya</taxon>
        <taxon>Ascomycota</taxon>
        <taxon>Pezizomycotina</taxon>
        <taxon>Sordariomycetes</taxon>
        <taxon>Hypocreomycetidae</taxon>
        <taxon>Hypocreales</taxon>
        <taxon>Ophiocordycipitaceae</taxon>
        <taxon>Ophiocordyceps</taxon>
    </lineage>
</organism>
<feature type="coiled-coil region" evidence="5">
    <location>
        <begin position="225"/>
        <end position="252"/>
    </location>
</feature>
<dbReference type="SUPFAM" id="SSF144083">
    <property type="entry name" value="Magnesium transport protein CorA, transmembrane region"/>
    <property type="match status" value="1"/>
</dbReference>
<feature type="transmembrane region" description="Helical" evidence="6">
    <location>
        <begin position="326"/>
        <end position="347"/>
    </location>
</feature>
<name>A0A2A9PBU5_OPHUN</name>
<dbReference type="InterPro" id="IPR045863">
    <property type="entry name" value="CorA_TM1_TM2"/>
</dbReference>
<gene>
    <name evidence="7" type="ORF">XA68_13768</name>
</gene>
<keyword evidence="4 6" id="KW-0472">Membrane</keyword>
<dbReference type="EMBL" id="LAZP02000299">
    <property type="protein sequence ID" value="PFH58363.1"/>
    <property type="molecule type" value="Genomic_DNA"/>
</dbReference>
<evidence type="ECO:0000256" key="2">
    <source>
        <dbReference type="ARBA" id="ARBA00022692"/>
    </source>
</evidence>
<evidence type="ECO:0000313" key="7">
    <source>
        <dbReference type="EMBL" id="PFH58363.1"/>
    </source>
</evidence>
<reference evidence="7 8" key="1">
    <citation type="journal article" date="2015" name="BMC Genomics">
        <title>Gene expression during zombie ant biting behavior reflects the complexity underlying fungal parasitic behavioral manipulation.</title>
        <authorList>
            <person name="de Bekker C."/>
            <person name="Ohm R.A."/>
            <person name="Loreto R.G."/>
            <person name="Sebastian A."/>
            <person name="Albert I."/>
            <person name="Merrow M."/>
            <person name="Brachmann A."/>
            <person name="Hughes D.P."/>
        </authorList>
    </citation>
    <scope>NUCLEOTIDE SEQUENCE [LARGE SCALE GENOMIC DNA]</scope>
    <source>
        <strain evidence="7 8">SC16a</strain>
    </source>
</reference>
<evidence type="ECO:0000256" key="4">
    <source>
        <dbReference type="ARBA" id="ARBA00023136"/>
    </source>
</evidence>
<evidence type="ECO:0000256" key="5">
    <source>
        <dbReference type="SAM" id="Coils"/>
    </source>
</evidence>
<evidence type="ECO:0000313" key="8">
    <source>
        <dbReference type="Proteomes" id="UP000037136"/>
    </source>
</evidence>
<evidence type="ECO:0000256" key="3">
    <source>
        <dbReference type="ARBA" id="ARBA00022989"/>
    </source>
</evidence>
<keyword evidence="5" id="KW-0175">Coiled coil</keyword>
<dbReference type="AlphaFoldDB" id="A0A2A9PBU5"/>
<dbReference type="GO" id="GO:0016020">
    <property type="term" value="C:membrane"/>
    <property type="evidence" value="ECO:0007669"/>
    <property type="project" value="UniProtKB-SubCell"/>
</dbReference>
<comment type="caution">
    <text evidence="7">The sequence shown here is derived from an EMBL/GenBank/DDBJ whole genome shotgun (WGS) entry which is preliminary data.</text>
</comment>
<reference evidence="7 8" key="2">
    <citation type="journal article" date="2017" name="Sci. Rep.">
        <title>Ant-infecting Ophiocordyceps genomes reveal a high diversity of potential behavioral manipulation genes and a possible major role for enterotoxins.</title>
        <authorList>
            <person name="de Bekker C."/>
            <person name="Ohm R.A."/>
            <person name="Evans H.C."/>
            <person name="Brachmann A."/>
            <person name="Hughes D.P."/>
        </authorList>
    </citation>
    <scope>NUCLEOTIDE SEQUENCE [LARGE SCALE GENOMIC DNA]</scope>
    <source>
        <strain evidence="7 8">SC16a</strain>
    </source>
</reference>
<evidence type="ECO:0000256" key="6">
    <source>
        <dbReference type="SAM" id="Phobius"/>
    </source>
</evidence>
<dbReference type="Proteomes" id="UP000037136">
    <property type="component" value="Unassembled WGS sequence"/>
</dbReference>
<dbReference type="OrthoDB" id="5207033at2759"/>
<keyword evidence="8" id="KW-1185">Reference proteome</keyword>
<keyword evidence="2 6" id="KW-0812">Transmembrane</keyword>
<sequence length="357" mass="40681">MALGNGISRAVARLLAYGDGTWRTEEVDLLQNDQILPDVCYVFVEDRDLYKRLCTEHDRGRILAPFNIPAFLASKLCTGSNGYFGCRSSFDPAHSLIGLAMWFRCLVKIILDPEECRAPDGNDYWWYEMGFFTSWCHPNSSKVLCVGTTSSFRDRLGAHLGTAPLLELRDPFAMLIPLFGQIIELYNDSTWRVRNKVRTIEKTRGRHRADFVAMHDVSRHAIHLNEVYTAAIESIENLLKRQETAYEAMTSLDKTYKLRASSNQERIIAEITLAYHIITSQDSAVMRTIGILTMTFLPASFVAALFGTTFFSSAEDKKLTVSTKFWTYWVVAVPSTLLVLLAWRLFLQKSSSRNRWS</sequence>
<dbReference type="Gene3D" id="1.20.58.340">
    <property type="entry name" value="Magnesium transport protein CorA, transmembrane region"/>
    <property type="match status" value="1"/>
</dbReference>
<accession>A0A2A9PBU5</accession>
<proteinExistence type="predicted"/>
<protein>
    <submittedName>
        <fullName evidence="7">Uncharacterized protein</fullName>
    </submittedName>
</protein>
<keyword evidence="3 6" id="KW-1133">Transmembrane helix</keyword>
<comment type="subcellular location">
    <subcellularLocation>
        <location evidence="1">Membrane</location>
        <topology evidence="1">Multi-pass membrane protein</topology>
    </subcellularLocation>
</comment>
<dbReference type="STRING" id="268505.A0A2A9PBU5"/>
<evidence type="ECO:0000256" key="1">
    <source>
        <dbReference type="ARBA" id="ARBA00004141"/>
    </source>
</evidence>
<feature type="transmembrane region" description="Helical" evidence="6">
    <location>
        <begin position="289"/>
        <end position="314"/>
    </location>
</feature>